<dbReference type="EMBL" id="JAKJXO020000002">
    <property type="protein sequence ID" value="KAL1610486.1"/>
    <property type="molecule type" value="Genomic_DNA"/>
</dbReference>
<reference evidence="1 2" key="1">
    <citation type="submission" date="2024-02" db="EMBL/GenBank/DDBJ databases">
        <title>De novo assembly and annotation of 12 fungi associated with fruit tree decline syndrome in Ontario, Canada.</title>
        <authorList>
            <person name="Sulman M."/>
            <person name="Ellouze W."/>
            <person name="Ilyukhin E."/>
        </authorList>
    </citation>
    <scope>NUCLEOTIDE SEQUENCE [LARGE SCALE GENOMIC DNA]</scope>
    <source>
        <strain evidence="1 2">M42-189</strain>
    </source>
</reference>
<protein>
    <submittedName>
        <fullName evidence="1">Uncharacterized protein</fullName>
    </submittedName>
</protein>
<keyword evidence="2" id="KW-1185">Reference proteome</keyword>
<organism evidence="1 2">
    <name type="scientific">Paraconiothyrium brasiliense</name>
    <dbReference type="NCBI Taxonomy" id="300254"/>
    <lineage>
        <taxon>Eukaryota</taxon>
        <taxon>Fungi</taxon>
        <taxon>Dikarya</taxon>
        <taxon>Ascomycota</taxon>
        <taxon>Pezizomycotina</taxon>
        <taxon>Dothideomycetes</taxon>
        <taxon>Pleosporomycetidae</taxon>
        <taxon>Pleosporales</taxon>
        <taxon>Massarineae</taxon>
        <taxon>Didymosphaeriaceae</taxon>
        <taxon>Paraconiothyrium</taxon>
    </lineage>
</organism>
<sequence length="292" mass="32091">MATPSYTEADARAAHTRSRRHRALHATATGFSLALTPVAPFMAIPSVVGAYKTHKHHKAKRLLEAQHPEVTQKTNDDTFNANVRQVMRHYSRGSIGLVSASVLAPVLPHMVLPAGMNVYILHRAEKDRKELAQQMHSKGFRVRKRDLARGLTRVVIEKAILIPMTLGHDDLLIAFPAAAFSDGGLLHADLLNVEGIHEFNEAVNAPVEQIQEALGIQTSEERLEDVQHFNPDTGGWHEDAGVVASNVVIAGSAAAAVEWVVDRPLEYKDGKIQQIAMEEKEGAVERAAEIRR</sequence>
<proteinExistence type="predicted"/>
<gene>
    <name evidence="1" type="ORF">SLS60_002154</name>
</gene>
<evidence type="ECO:0000313" key="1">
    <source>
        <dbReference type="EMBL" id="KAL1610486.1"/>
    </source>
</evidence>
<evidence type="ECO:0000313" key="2">
    <source>
        <dbReference type="Proteomes" id="UP001521785"/>
    </source>
</evidence>
<accession>A0ABR3S1C9</accession>
<comment type="caution">
    <text evidence="1">The sequence shown here is derived from an EMBL/GenBank/DDBJ whole genome shotgun (WGS) entry which is preliminary data.</text>
</comment>
<name>A0ABR3S1C9_9PLEO</name>
<dbReference type="Proteomes" id="UP001521785">
    <property type="component" value="Unassembled WGS sequence"/>
</dbReference>